<dbReference type="SMART" id="SM00219">
    <property type="entry name" value="TyrKc"/>
    <property type="match status" value="1"/>
</dbReference>
<keyword evidence="5" id="KW-0732">Signal</keyword>
<feature type="domain" description="Protein kinase" evidence="6">
    <location>
        <begin position="328"/>
        <end position="606"/>
    </location>
</feature>
<evidence type="ECO:0000313" key="8">
    <source>
        <dbReference type="Proteomes" id="UP000242188"/>
    </source>
</evidence>
<evidence type="ECO:0000256" key="2">
    <source>
        <dbReference type="ARBA" id="ARBA00022741"/>
    </source>
</evidence>
<dbReference type="GO" id="GO:0004713">
    <property type="term" value="F:protein tyrosine kinase activity"/>
    <property type="evidence" value="ECO:0007669"/>
    <property type="project" value="InterPro"/>
</dbReference>
<dbReference type="OrthoDB" id="4062651at2759"/>
<dbReference type="STRING" id="6573.A0A210Q5R0"/>
<gene>
    <name evidence="7" type="ORF">KP79_PYT21170</name>
</gene>
<keyword evidence="8" id="KW-1185">Reference proteome</keyword>
<dbReference type="Proteomes" id="UP000242188">
    <property type="component" value="Unassembled WGS sequence"/>
</dbReference>
<evidence type="ECO:0000256" key="4">
    <source>
        <dbReference type="ARBA" id="ARBA00022840"/>
    </source>
</evidence>
<sequence length="617" mass="69747">MANLHYLVSLQLCVSVGLGLLFSSVCTLVSQSKELQVDSLTYCAASIEGYGIINLLPLDNINEDPSKRPRFYVVYKDPTERYTISYNYTFNPCTFFNEPEDPHQVDGFGDKCIHVAFCKFNRDKRRHYYYPYGLQKTAKFSANILENKSDSAQFFLSFTGSGSVSMKVTRIHLKCNRSLVDAEDAIFSIQKDDERFGITAELHHLCCCPDACVNGLPSELPPEPPSPDSSNLLVIVAGNAGVILLACGVGVMCYLKRTHLQFYSKLPGIQQPATIQYQLGSIEQKMDGKIVDGACPSAFRDYELESSRKEKKFLIPVLEDCVIPSQELEMAQRLGGGIYGDTHVGHWQGMKVAVSRITINIHANQVNSEVLKFMRDEVWFLSRQRHRNIVSMIGLSVEKKLPYIISEFVHGESVKFFIQHRSSSITWPLRIKICLQTSDGMAYLHSTKPTILHRDLRCANIFITHNNIVKVGDFGLIKLIQPFREMCQAEECCCQSHHSACPMSVRWTAPEILQNPASKEAEGTITTSSDVFSFGMVMLELLTLEDPFDEVESEEQVSEMIQEGAEPDLPQDMEILPQYKILMQQCWHSNPEHRPTFKQNSASIKVSSCYQYNDQLM</sequence>
<dbReference type="InterPro" id="IPR001245">
    <property type="entry name" value="Ser-Thr/Tyr_kinase_cat_dom"/>
</dbReference>
<dbReference type="Gene3D" id="1.10.510.10">
    <property type="entry name" value="Transferase(Phosphotransferase) domain 1"/>
    <property type="match status" value="1"/>
</dbReference>
<evidence type="ECO:0000313" key="7">
    <source>
        <dbReference type="EMBL" id="OWF44019.1"/>
    </source>
</evidence>
<dbReference type="PANTHER" id="PTHR44329:SF288">
    <property type="entry name" value="MITOGEN-ACTIVATED PROTEIN KINASE KINASE KINASE 20"/>
    <property type="match status" value="1"/>
</dbReference>
<dbReference type="PANTHER" id="PTHR44329">
    <property type="entry name" value="SERINE/THREONINE-PROTEIN KINASE TNNI3K-RELATED"/>
    <property type="match status" value="1"/>
</dbReference>
<dbReference type="GO" id="GO:0005524">
    <property type="term" value="F:ATP binding"/>
    <property type="evidence" value="ECO:0007669"/>
    <property type="project" value="UniProtKB-KW"/>
</dbReference>
<accession>A0A210Q5R0</accession>
<keyword evidence="7" id="KW-0675">Receptor</keyword>
<dbReference type="AlphaFoldDB" id="A0A210Q5R0"/>
<name>A0A210Q5R0_MIZYE</name>
<dbReference type="InterPro" id="IPR008266">
    <property type="entry name" value="Tyr_kinase_AS"/>
</dbReference>
<evidence type="ECO:0000256" key="5">
    <source>
        <dbReference type="SAM" id="SignalP"/>
    </source>
</evidence>
<proteinExistence type="predicted"/>
<dbReference type="InterPro" id="IPR020635">
    <property type="entry name" value="Tyr_kinase_cat_dom"/>
</dbReference>
<dbReference type="EMBL" id="NEDP02004925">
    <property type="protein sequence ID" value="OWF44019.1"/>
    <property type="molecule type" value="Genomic_DNA"/>
</dbReference>
<dbReference type="InterPro" id="IPR011009">
    <property type="entry name" value="Kinase-like_dom_sf"/>
</dbReference>
<evidence type="ECO:0000256" key="1">
    <source>
        <dbReference type="ARBA" id="ARBA00022679"/>
    </source>
</evidence>
<keyword evidence="3 7" id="KW-0418">Kinase</keyword>
<dbReference type="InterPro" id="IPR000719">
    <property type="entry name" value="Prot_kinase_dom"/>
</dbReference>
<dbReference type="GO" id="GO:0004674">
    <property type="term" value="F:protein serine/threonine kinase activity"/>
    <property type="evidence" value="ECO:0007669"/>
    <property type="project" value="TreeGrafter"/>
</dbReference>
<dbReference type="PROSITE" id="PS50011">
    <property type="entry name" value="PROTEIN_KINASE_DOM"/>
    <property type="match status" value="1"/>
</dbReference>
<reference evidence="7 8" key="1">
    <citation type="journal article" date="2017" name="Nat. Ecol. Evol.">
        <title>Scallop genome provides insights into evolution of bilaterian karyotype and development.</title>
        <authorList>
            <person name="Wang S."/>
            <person name="Zhang J."/>
            <person name="Jiao W."/>
            <person name="Li J."/>
            <person name="Xun X."/>
            <person name="Sun Y."/>
            <person name="Guo X."/>
            <person name="Huan P."/>
            <person name="Dong B."/>
            <person name="Zhang L."/>
            <person name="Hu X."/>
            <person name="Sun X."/>
            <person name="Wang J."/>
            <person name="Zhao C."/>
            <person name="Wang Y."/>
            <person name="Wang D."/>
            <person name="Huang X."/>
            <person name="Wang R."/>
            <person name="Lv J."/>
            <person name="Li Y."/>
            <person name="Zhang Z."/>
            <person name="Liu B."/>
            <person name="Lu W."/>
            <person name="Hui Y."/>
            <person name="Liang J."/>
            <person name="Zhou Z."/>
            <person name="Hou R."/>
            <person name="Li X."/>
            <person name="Liu Y."/>
            <person name="Li H."/>
            <person name="Ning X."/>
            <person name="Lin Y."/>
            <person name="Zhao L."/>
            <person name="Xing Q."/>
            <person name="Dou J."/>
            <person name="Li Y."/>
            <person name="Mao J."/>
            <person name="Guo H."/>
            <person name="Dou H."/>
            <person name="Li T."/>
            <person name="Mu C."/>
            <person name="Jiang W."/>
            <person name="Fu Q."/>
            <person name="Fu X."/>
            <person name="Miao Y."/>
            <person name="Liu J."/>
            <person name="Yu Q."/>
            <person name="Li R."/>
            <person name="Liao H."/>
            <person name="Li X."/>
            <person name="Kong Y."/>
            <person name="Jiang Z."/>
            <person name="Chourrout D."/>
            <person name="Li R."/>
            <person name="Bao Z."/>
        </authorList>
    </citation>
    <scope>NUCLEOTIDE SEQUENCE [LARGE SCALE GENOMIC DNA]</scope>
    <source>
        <strain evidence="7 8">PY_sf001</strain>
    </source>
</reference>
<dbReference type="InterPro" id="IPR051681">
    <property type="entry name" value="Ser/Thr_Kinases-Pseudokinases"/>
</dbReference>
<feature type="signal peptide" evidence="5">
    <location>
        <begin position="1"/>
        <end position="19"/>
    </location>
</feature>
<evidence type="ECO:0000256" key="3">
    <source>
        <dbReference type="ARBA" id="ARBA00022777"/>
    </source>
</evidence>
<evidence type="ECO:0000259" key="6">
    <source>
        <dbReference type="PROSITE" id="PS50011"/>
    </source>
</evidence>
<keyword evidence="4" id="KW-0067">ATP-binding</keyword>
<keyword evidence="1" id="KW-0808">Transferase</keyword>
<dbReference type="SUPFAM" id="SSF56112">
    <property type="entry name" value="Protein kinase-like (PK-like)"/>
    <property type="match status" value="1"/>
</dbReference>
<dbReference type="Pfam" id="PF07714">
    <property type="entry name" value="PK_Tyr_Ser-Thr"/>
    <property type="match status" value="1"/>
</dbReference>
<comment type="caution">
    <text evidence="7">The sequence shown here is derived from an EMBL/GenBank/DDBJ whole genome shotgun (WGS) entry which is preliminary data.</text>
</comment>
<protein>
    <submittedName>
        <fullName evidence="7">Serine/threonine-protein kinase/receptor</fullName>
    </submittedName>
</protein>
<feature type="chain" id="PRO_5012487863" evidence="5">
    <location>
        <begin position="20"/>
        <end position="617"/>
    </location>
</feature>
<organism evidence="7 8">
    <name type="scientific">Mizuhopecten yessoensis</name>
    <name type="common">Japanese scallop</name>
    <name type="synonym">Patinopecten yessoensis</name>
    <dbReference type="NCBI Taxonomy" id="6573"/>
    <lineage>
        <taxon>Eukaryota</taxon>
        <taxon>Metazoa</taxon>
        <taxon>Spiralia</taxon>
        <taxon>Lophotrochozoa</taxon>
        <taxon>Mollusca</taxon>
        <taxon>Bivalvia</taxon>
        <taxon>Autobranchia</taxon>
        <taxon>Pteriomorphia</taxon>
        <taxon>Pectinida</taxon>
        <taxon>Pectinoidea</taxon>
        <taxon>Pectinidae</taxon>
        <taxon>Mizuhopecten</taxon>
    </lineage>
</organism>
<keyword evidence="2" id="KW-0547">Nucleotide-binding</keyword>
<dbReference type="PROSITE" id="PS00109">
    <property type="entry name" value="PROTEIN_KINASE_TYR"/>
    <property type="match status" value="1"/>
</dbReference>